<dbReference type="GO" id="GO:0046872">
    <property type="term" value="F:metal ion binding"/>
    <property type="evidence" value="ECO:0007669"/>
    <property type="project" value="UniProtKB-KW"/>
</dbReference>
<dbReference type="InterPro" id="IPR006638">
    <property type="entry name" value="Elp3/MiaA/NifB-like_rSAM"/>
</dbReference>
<dbReference type="SFLD" id="SFLDS00029">
    <property type="entry name" value="Radical_SAM"/>
    <property type="match status" value="1"/>
</dbReference>
<feature type="binding site" evidence="8">
    <location>
        <position position="188"/>
    </location>
    <ligand>
        <name>S-adenosyl-L-methionine</name>
        <dbReference type="ChEBI" id="CHEBI:59789"/>
    </ligand>
</feature>
<evidence type="ECO:0000256" key="3">
    <source>
        <dbReference type="ARBA" id="ARBA00022723"/>
    </source>
</evidence>
<dbReference type="SFLD" id="SFLDG01060">
    <property type="entry name" value="BATS_domain_containing"/>
    <property type="match status" value="1"/>
</dbReference>
<dbReference type="GO" id="GO:0044272">
    <property type="term" value="P:sulfur compound biosynthetic process"/>
    <property type="evidence" value="ECO:0007669"/>
    <property type="project" value="UniProtKB-ARBA"/>
</dbReference>
<dbReference type="GO" id="GO:0051539">
    <property type="term" value="F:4 iron, 4 sulfur cluster binding"/>
    <property type="evidence" value="ECO:0007669"/>
    <property type="project" value="UniProtKB-KW"/>
</dbReference>
<dbReference type="InterPro" id="IPR013785">
    <property type="entry name" value="Aldolase_TIM"/>
</dbReference>
<dbReference type="GO" id="GO:0016740">
    <property type="term" value="F:transferase activity"/>
    <property type="evidence" value="ECO:0007669"/>
    <property type="project" value="TreeGrafter"/>
</dbReference>
<dbReference type="InterPro" id="IPR010722">
    <property type="entry name" value="BATS_dom"/>
</dbReference>
<comment type="caution">
    <text evidence="10">The sequence shown here is derived from an EMBL/GenBank/DDBJ whole genome shotgun (WGS) entry which is preliminary data.</text>
</comment>
<dbReference type="SUPFAM" id="SSF102114">
    <property type="entry name" value="Radical SAM enzymes"/>
    <property type="match status" value="1"/>
</dbReference>
<dbReference type="PANTHER" id="PTHR43726:SF1">
    <property type="entry name" value="BIOTIN SYNTHASE"/>
    <property type="match status" value="1"/>
</dbReference>
<name>A0A7V3E8G0_9BACT</name>
<organism evidence="10">
    <name type="scientific">Ignavibacterium album</name>
    <dbReference type="NCBI Taxonomy" id="591197"/>
    <lineage>
        <taxon>Bacteria</taxon>
        <taxon>Pseudomonadati</taxon>
        <taxon>Ignavibacteriota</taxon>
        <taxon>Ignavibacteria</taxon>
        <taxon>Ignavibacteriales</taxon>
        <taxon>Ignavibacteriaceae</taxon>
        <taxon>Ignavibacterium</taxon>
    </lineage>
</organism>
<dbReference type="InterPro" id="IPR007197">
    <property type="entry name" value="rSAM"/>
</dbReference>
<protein>
    <submittedName>
        <fullName evidence="10">[FeFe] hydrogenase H-cluster radical SAM maturase HydE</fullName>
    </submittedName>
</protein>
<evidence type="ECO:0000256" key="2">
    <source>
        <dbReference type="ARBA" id="ARBA00022691"/>
    </source>
</evidence>
<accession>A0A7V3E8G0</accession>
<evidence type="ECO:0000256" key="7">
    <source>
        <dbReference type="PIRSR" id="PIRSR004762-1"/>
    </source>
</evidence>
<dbReference type="PANTHER" id="PTHR43726">
    <property type="entry name" value="3-METHYLORNITHINE SYNTHASE"/>
    <property type="match status" value="1"/>
</dbReference>
<dbReference type="NCBIfam" id="TIGR03956">
    <property type="entry name" value="rSAM_HydE"/>
    <property type="match status" value="1"/>
</dbReference>
<dbReference type="Pfam" id="PF04055">
    <property type="entry name" value="Radical_SAM"/>
    <property type="match status" value="1"/>
</dbReference>
<dbReference type="SFLD" id="SFLDG01082">
    <property type="entry name" value="B12-binding_domain_containing"/>
    <property type="match status" value="1"/>
</dbReference>
<keyword evidence="2 7" id="KW-0949">S-adenosyl-L-methionine</keyword>
<proteinExistence type="predicted"/>
<dbReference type="SFLD" id="SFLDF00348">
    <property type="entry name" value="FeFe_hydrogenase_maturase_(Hyd"/>
    <property type="match status" value="1"/>
</dbReference>
<evidence type="ECO:0000256" key="5">
    <source>
        <dbReference type="ARBA" id="ARBA00023014"/>
    </source>
</evidence>
<evidence type="ECO:0000256" key="6">
    <source>
        <dbReference type="ARBA" id="ARBA00034078"/>
    </source>
</evidence>
<dbReference type="InterPro" id="IPR058240">
    <property type="entry name" value="rSAM_sf"/>
</dbReference>
<reference evidence="10" key="1">
    <citation type="journal article" date="2020" name="mSystems">
        <title>Genome- and Community-Level Interaction Insights into Carbon Utilization and Element Cycling Functions of Hydrothermarchaeota in Hydrothermal Sediment.</title>
        <authorList>
            <person name="Zhou Z."/>
            <person name="Liu Y."/>
            <person name="Xu W."/>
            <person name="Pan J."/>
            <person name="Luo Z.H."/>
            <person name="Li M."/>
        </authorList>
    </citation>
    <scope>NUCLEOTIDE SEQUENCE [LARGE SCALE GENOMIC DNA]</scope>
    <source>
        <strain evidence="10">SpSt-479</strain>
    </source>
</reference>
<feature type="binding site" evidence="7">
    <location>
        <position position="70"/>
    </location>
    <ligand>
        <name>[4Fe-4S] cluster</name>
        <dbReference type="ChEBI" id="CHEBI:49883"/>
        <note>4Fe-4S-S-AdoMet</note>
    </ligand>
</feature>
<gene>
    <name evidence="10" type="primary">hydE</name>
    <name evidence="10" type="ORF">ENS31_11970</name>
</gene>
<dbReference type="GO" id="GO:0042364">
    <property type="term" value="P:water-soluble vitamin biosynthetic process"/>
    <property type="evidence" value="ECO:0007669"/>
    <property type="project" value="UniProtKB-ARBA"/>
</dbReference>
<feature type="binding site" evidence="8">
    <location>
        <position position="169"/>
    </location>
    <ligand>
        <name>(3R)-3-methyl-D-ornithine</name>
        <dbReference type="ChEBI" id="CHEBI:64642"/>
    </ligand>
</feature>
<keyword evidence="5 7" id="KW-0411">Iron-sulfur</keyword>
<dbReference type="CDD" id="cd01335">
    <property type="entry name" value="Radical_SAM"/>
    <property type="match status" value="1"/>
</dbReference>
<evidence type="ECO:0000256" key="1">
    <source>
        <dbReference type="ARBA" id="ARBA00022485"/>
    </source>
</evidence>
<dbReference type="EMBL" id="DSUJ01000010">
    <property type="protein sequence ID" value="HFI92224.1"/>
    <property type="molecule type" value="Genomic_DNA"/>
</dbReference>
<dbReference type="PIRSF" id="PIRSF004762">
    <property type="entry name" value="CHP00423"/>
    <property type="match status" value="1"/>
</dbReference>
<dbReference type="PROSITE" id="PS51918">
    <property type="entry name" value="RADICAL_SAM"/>
    <property type="match status" value="1"/>
</dbReference>
<evidence type="ECO:0000256" key="4">
    <source>
        <dbReference type="ARBA" id="ARBA00023004"/>
    </source>
</evidence>
<dbReference type="InterPro" id="IPR034422">
    <property type="entry name" value="HydE/PylB-like"/>
</dbReference>
<dbReference type="SMART" id="SM00729">
    <property type="entry name" value="Elp3"/>
    <property type="match status" value="1"/>
</dbReference>
<evidence type="ECO:0000259" key="9">
    <source>
        <dbReference type="PROSITE" id="PS51918"/>
    </source>
</evidence>
<comment type="cofactor">
    <cofactor evidence="6">
        <name>[2Fe-2S] cluster</name>
        <dbReference type="ChEBI" id="CHEBI:190135"/>
    </cofactor>
</comment>
<keyword evidence="3" id="KW-0479">Metal-binding</keyword>
<keyword evidence="1 7" id="KW-0004">4Fe-4S</keyword>
<keyword evidence="4 7" id="KW-0408">Iron</keyword>
<dbReference type="SFLD" id="SFLDG01280">
    <property type="entry name" value="HydE/PylB-like"/>
    <property type="match status" value="1"/>
</dbReference>
<sequence length="359" mass="40619">MTKELRITYDRELSDILNKSELSRDDIIYLLNLSDKNDIQMLFNKADEVRKKFCGDEVHLRGIIEFSNFCEQNCVYCGLRKSNNQLERYRMSVDEIIETSKKIYSAGIKTVVLQSGEDSHYTKDDITKIIKSIKQSCSVAITLSLGERSFDEYDEWISAGADRYLLKHETANEKLYSALHSKQKLSERVAHIKYLKSIGFQAGSGNIIGFPGQTIADIADDIILCKELDCDMCSFSPFIPSPETPMKNIPPADLTLTLKTMAVARIVLKNVHIPATTALSTLTAEGRKLGLTVGANVIMPNFTPDQYKDKYRIYANKKTYDPIQYVEELKQMIHSMGRKVSEEKGHSLKPIIKSFNSAT</sequence>
<comment type="cofactor">
    <cofactor evidence="7">
        <name>[4Fe-4S] cluster</name>
        <dbReference type="ChEBI" id="CHEBI:49883"/>
    </cofactor>
    <text evidence="7">Binds 1 [4Fe-4S] cluster. The cluster is coordinated with 3 cysteines and an exchangeable S-adenosyl-L-methionine.</text>
</comment>
<evidence type="ECO:0000256" key="8">
    <source>
        <dbReference type="PIRSR" id="PIRSR004762-2"/>
    </source>
</evidence>
<feature type="binding site" evidence="7">
    <location>
        <position position="77"/>
    </location>
    <ligand>
        <name>[4Fe-4S] cluster</name>
        <dbReference type="ChEBI" id="CHEBI:49883"/>
        <note>4Fe-4S-S-AdoMet</note>
    </ligand>
</feature>
<feature type="binding site" evidence="8">
    <location>
        <position position="144"/>
    </location>
    <ligand>
        <name>(3R)-3-methyl-D-ornithine</name>
        <dbReference type="ChEBI" id="CHEBI:64642"/>
    </ligand>
</feature>
<dbReference type="Gene3D" id="3.20.20.70">
    <property type="entry name" value="Aldolase class I"/>
    <property type="match status" value="1"/>
</dbReference>
<dbReference type="InterPro" id="IPR024021">
    <property type="entry name" value="FeFe-hyd_HydE_rSAM"/>
</dbReference>
<feature type="binding site" evidence="7">
    <location>
        <position position="74"/>
    </location>
    <ligand>
        <name>[4Fe-4S] cluster</name>
        <dbReference type="ChEBI" id="CHEBI:49883"/>
        <note>4Fe-4S-S-AdoMet</note>
    </ligand>
</feature>
<dbReference type="AlphaFoldDB" id="A0A7V3E8G0"/>
<evidence type="ECO:0000313" key="10">
    <source>
        <dbReference type="EMBL" id="HFI92224.1"/>
    </source>
</evidence>
<dbReference type="SMART" id="SM00876">
    <property type="entry name" value="BATS"/>
    <property type="match status" value="1"/>
</dbReference>
<feature type="domain" description="Radical SAM core" evidence="9">
    <location>
        <begin position="56"/>
        <end position="278"/>
    </location>
</feature>